<feature type="domain" description="FIST" evidence="1">
    <location>
        <begin position="22"/>
        <end position="211"/>
    </location>
</feature>
<name>A0A2S7F9F6_CLOBU</name>
<accession>A0A2S7F9F6</accession>
<dbReference type="PANTHER" id="PTHR40252:SF2">
    <property type="entry name" value="BLR0328 PROTEIN"/>
    <property type="match status" value="1"/>
</dbReference>
<dbReference type="Pfam" id="PF10442">
    <property type="entry name" value="FIST_C"/>
    <property type="match status" value="1"/>
</dbReference>
<comment type="caution">
    <text evidence="2">The sequence shown here is derived from an EMBL/GenBank/DDBJ whole genome shotgun (WGS) entry which is preliminary data.</text>
</comment>
<dbReference type="OrthoDB" id="9770293at2"/>
<dbReference type="Pfam" id="PF08495">
    <property type="entry name" value="FIST"/>
    <property type="match status" value="1"/>
</dbReference>
<dbReference type="KEGG" id="cbut:ATN24_05505"/>
<reference evidence="2 3" key="1">
    <citation type="submission" date="2016-01" db="EMBL/GenBank/DDBJ databases">
        <title>Characterization of the Clostridium difficile lineages that are prevalent in Hong Kong and China.</title>
        <authorList>
            <person name="Kwok J.S.-L."/>
            <person name="Lam W.-Y."/>
            <person name="Ip M."/>
            <person name="Chan T.-F."/>
            <person name="Hawkey P.M."/>
            <person name="Tsui S.K.-W."/>
        </authorList>
    </citation>
    <scope>NUCLEOTIDE SEQUENCE [LARGE SCALE GENOMIC DNA]</scope>
    <source>
        <strain evidence="2 3">300064</strain>
    </source>
</reference>
<dbReference type="EMBL" id="LRDH01000112">
    <property type="protein sequence ID" value="PPV14134.1"/>
    <property type="molecule type" value="Genomic_DNA"/>
</dbReference>
<sequence>MKQVISLTQSKFNLDEIKKLIPKDYLIVFFSPIEWIDEIGKSLSENYENSIGCSSYKNINKNIFDYYSVSFLGIKIENVQLLLLKDIKNNIISYYKEILSLKDIYKKNHSVLLEFTDGLSLAEESVLTVLTNELPDIPLIGGSSADNGDFLSTKVCINGESASNASALCMITTPMEIEYYCENIYEPTEIKGIISKSELFERKVHEINGLPAVDFYCNSLNISKEHMKDEFIYHPFARIVGNRYFISSIMNNDQNSFNLYGRIFQESYISICNPMDYIKLWEDASKKYADSYLGGIFINCIFRTHLFEKENSIKNFQKYLSTFGEFICMTSYGEQYCDSHANQTMTYCLFK</sequence>
<dbReference type="SMART" id="SM00897">
    <property type="entry name" value="FIST"/>
    <property type="match status" value="1"/>
</dbReference>
<protein>
    <recommendedName>
        <fullName evidence="1">FIST domain-containing protein</fullName>
    </recommendedName>
</protein>
<evidence type="ECO:0000313" key="2">
    <source>
        <dbReference type="EMBL" id="PPV14134.1"/>
    </source>
</evidence>
<evidence type="ECO:0000259" key="1">
    <source>
        <dbReference type="SMART" id="SM00897"/>
    </source>
</evidence>
<dbReference type="PANTHER" id="PTHR40252">
    <property type="entry name" value="BLR0328 PROTEIN"/>
    <property type="match status" value="1"/>
</dbReference>
<dbReference type="RefSeq" id="WP_043662797.1">
    <property type="nucleotide sequence ID" value="NZ_BTGE01000020.1"/>
</dbReference>
<evidence type="ECO:0000313" key="3">
    <source>
        <dbReference type="Proteomes" id="UP000238081"/>
    </source>
</evidence>
<gene>
    <name evidence="2" type="ORF">AWN73_14785</name>
</gene>
<dbReference type="AlphaFoldDB" id="A0A2S7F9F6"/>
<dbReference type="Proteomes" id="UP000238081">
    <property type="component" value="Unassembled WGS sequence"/>
</dbReference>
<organism evidence="2 3">
    <name type="scientific">Clostridium butyricum</name>
    <dbReference type="NCBI Taxonomy" id="1492"/>
    <lineage>
        <taxon>Bacteria</taxon>
        <taxon>Bacillati</taxon>
        <taxon>Bacillota</taxon>
        <taxon>Clostridia</taxon>
        <taxon>Eubacteriales</taxon>
        <taxon>Clostridiaceae</taxon>
        <taxon>Clostridium</taxon>
    </lineage>
</organism>
<dbReference type="InterPro" id="IPR013702">
    <property type="entry name" value="FIST_domain_N"/>
</dbReference>
<dbReference type="InterPro" id="IPR019494">
    <property type="entry name" value="FIST_C"/>
</dbReference>
<proteinExistence type="predicted"/>